<feature type="compositionally biased region" description="Basic and acidic residues" evidence="1">
    <location>
        <begin position="1658"/>
        <end position="1685"/>
    </location>
</feature>
<dbReference type="VEuPathDB" id="ToxoDB:CSUI_002061"/>
<feature type="compositionally biased region" description="Polar residues" evidence="1">
    <location>
        <begin position="286"/>
        <end position="308"/>
    </location>
</feature>
<feature type="compositionally biased region" description="Basic residues" evidence="1">
    <location>
        <begin position="1360"/>
        <end position="1370"/>
    </location>
</feature>
<feature type="compositionally biased region" description="Basic and acidic residues" evidence="1">
    <location>
        <begin position="766"/>
        <end position="793"/>
    </location>
</feature>
<feature type="compositionally biased region" description="Low complexity" evidence="1">
    <location>
        <begin position="2043"/>
        <end position="2061"/>
    </location>
</feature>
<proteinExistence type="predicted"/>
<feature type="compositionally biased region" description="Basic and acidic residues" evidence="1">
    <location>
        <begin position="2146"/>
        <end position="2168"/>
    </location>
</feature>
<feature type="compositionally biased region" description="Basic and acidic residues" evidence="1">
    <location>
        <begin position="1932"/>
        <end position="1941"/>
    </location>
</feature>
<feature type="compositionally biased region" description="Basic and acidic residues" evidence="1">
    <location>
        <begin position="1955"/>
        <end position="1972"/>
    </location>
</feature>
<feature type="region of interest" description="Disordered" evidence="1">
    <location>
        <begin position="725"/>
        <end position="902"/>
    </location>
</feature>
<name>A0A2C6L658_9APIC</name>
<feature type="region of interest" description="Disordered" evidence="1">
    <location>
        <begin position="1655"/>
        <end position="1767"/>
    </location>
</feature>
<feature type="compositionally biased region" description="Low complexity" evidence="1">
    <location>
        <begin position="567"/>
        <end position="581"/>
    </location>
</feature>
<feature type="compositionally biased region" description="Acidic residues" evidence="1">
    <location>
        <begin position="1347"/>
        <end position="1356"/>
    </location>
</feature>
<feature type="region of interest" description="Disordered" evidence="1">
    <location>
        <begin position="421"/>
        <end position="448"/>
    </location>
</feature>
<feature type="region of interest" description="Disordered" evidence="1">
    <location>
        <begin position="1023"/>
        <end position="1111"/>
    </location>
</feature>
<feature type="region of interest" description="Disordered" evidence="1">
    <location>
        <begin position="1570"/>
        <end position="1641"/>
    </location>
</feature>
<feature type="compositionally biased region" description="Low complexity" evidence="1">
    <location>
        <begin position="321"/>
        <end position="352"/>
    </location>
</feature>
<evidence type="ECO:0000313" key="2">
    <source>
        <dbReference type="EMBL" id="PHJ24087.1"/>
    </source>
</evidence>
<feature type="compositionally biased region" description="Basic and acidic residues" evidence="1">
    <location>
        <begin position="631"/>
        <end position="645"/>
    </location>
</feature>
<feature type="compositionally biased region" description="Basic and acidic residues" evidence="1">
    <location>
        <begin position="2099"/>
        <end position="2115"/>
    </location>
</feature>
<feature type="region of interest" description="Disordered" evidence="1">
    <location>
        <begin position="930"/>
        <end position="950"/>
    </location>
</feature>
<feature type="compositionally biased region" description="Basic and acidic residues" evidence="1">
    <location>
        <begin position="846"/>
        <end position="884"/>
    </location>
</feature>
<feature type="compositionally biased region" description="Low complexity" evidence="1">
    <location>
        <begin position="1294"/>
        <end position="1304"/>
    </location>
</feature>
<feature type="compositionally biased region" description="Low complexity" evidence="1">
    <location>
        <begin position="173"/>
        <end position="203"/>
    </location>
</feature>
<dbReference type="EMBL" id="MIGC01000862">
    <property type="protein sequence ID" value="PHJ24087.1"/>
    <property type="molecule type" value="Genomic_DNA"/>
</dbReference>
<feature type="region of interest" description="Disordered" evidence="1">
    <location>
        <begin position="1903"/>
        <end position="2013"/>
    </location>
</feature>
<feature type="compositionally biased region" description="Basic and acidic residues" evidence="1">
    <location>
        <begin position="221"/>
        <end position="247"/>
    </location>
</feature>
<feature type="compositionally biased region" description="Basic and acidic residues" evidence="1">
    <location>
        <begin position="1"/>
        <end position="12"/>
    </location>
</feature>
<feature type="compositionally biased region" description="Low complexity" evidence="1">
    <location>
        <begin position="725"/>
        <end position="750"/>
    </location>
</feature>
<sequence length="2220" mass="244881">MEGLRTEREANRHRNLSSHIFDHPSTSIPVATKTSSLRSSYHLLPQNTSNNGSKTTPSKISHPLPVSARRPLASCLSSTVSTPGALPSCPPVKPRDLQKSRRPPLPRKVSLSEGSHHSITLGERDKNLRTSSLSSSTITGVMLSSCGGSVHTPATITTSSSAPRSLVSQGHNATGTTTTATTTTTTTTVPRSPSLSSLRSSSSLQRDTKTSRKKGQGEMTFPRETRASRLRREAIRSRSQSSERKLLTDSGTVGEESSSLPPSSSSSIQRSRPKSTSLSYPAHKLLSNSRQPSQSLVKSSCISPSITSKVDLHTASRKSRLPSLHPSSSSSFSSNTTPTTAMTSTPTQPAPSCIGSSIHPCSSKKLFEKTATLHPLPSSDPIDATVVRPSAASTRDLKGKSIFPQASSSYFSAAVSAHPRETTALPTSSVTSSSSFSRSSSSSSPPSCLPFKSAMVSPEAILHTNVRAAYPFPFPSAARKESSLSSSSSSQSKLTGLSLPSHTQPPSSSSSSISSSRSFPFLGSSDPSSSDSSFFSSLGKQQAVSQALYRKKGTGESEKKEEEEKASALLSKSQLSRLSSSTSSFSLCSSREVSSITHDVGRRRYLGKDISLFPREHKNEEILLKKKKMEKKTGLVEEATTRDSRSTPFFPAYTHRADEVLSPSVDRKIAERRNEEKDGKEEENEGDGPLASPSSPSSCRHSSSSSFISGLKDSVSTIMSYLSLGLSKGSSSSHHADTSTPRTPTADTTSLNPYRTSMSFMPTQEISRDDREGQEGKKKEPKDKEEDEKGKRERLMRKTHLSTVTGEEGTRNFAKRSVGPNARCHRERTKENFQLKQRGGKISAPRKHDMSFLREERREREDGREVDSRGEEETRRREEEEGHRSTGSTEEESARQIFSTGQLAHEIAVTGWFEGEEEKTKKKKNVFLVESGEGKEEDEDEEERPAKRMCRRDIPATCHVSLVKEKERKPGRRITPNMMEEYAETSSTFFASSSLISHRPPLLSSKGYPSSFSAEGVLERDHVVTREGGEKENLLFTTPDARKPSTTHASLGRDEEQENRDRSVFFRRKSGGVGGDSNEKKQNNKGEEGSSSMIGSTSLHPGSSMEVPSDMMNDEKNFHERWSVKRTSFSDSAAQLFLNESSSSSSSSSSCPSIATSLALSNNLARLHESRLSSHSSHPNVEAKRSFSHTRSSSYREEGETSSYMGKELMESSFTGRDLLYDHRRRKEEEEKGCEKKNEEKGLEQECLSISHLNTDEDVKKGRLGRVHAYDTQDPSLSLGLASSVSKYISFSASSSSSTLSQVSHSKDMNQGKERRAVNSHLRINSISLLTGTMENIEGQQEARERDEDEEEEDDDEPKRKRRKKLRRKSSSMNVSTQEKEEKIESHLDTCLEGLPSSYPLRHITDRLHERSSLPHTTNTRLHPGLTPSGEPLSSSPFSSSFFSSVAGRRSEVPLASQSSSFAFQSLPSTTSTSMGRSSKKEEEEEESAFPLLTGLAAMQERKRCMQTTEEKHRSSREEISSSLSSYNSARIGKNLSSCSIKQDTRRKQMIGHPPSLSAVSLLNSKTLVNPPDTILPDELLTPETAGKSKEREEETEEEGEKCGRNSLFLRDSSSSSTYQSLENRRVAPESKPMKESSQSLSLNVASLQFLGLPLDASHGERRGRGTGESGGHRGVDTLEKEHERKMRKSGCDDEGDETTWVEKISSFQEDGKKETREERREGEFSANEEVSLDKEALDKRGQREEEEERQRSITRDAREFRGEKSLEGLLSEEARRRNVGYEGTDLLQMSNSQRKNGRRSVYTPEESLIPLREAFLPHTDSRHVSSAPLKDSLSYSQISYTDQLSLGINPAGVAASAVNREESHDGSSFLSENCIASSPSPFLPSLSSISPLDRRQDVCTEKYQAPQKASLHAEGSRSSPLMTRTGLAWRGEQEEERRNFLGDPSQQAKGGGLRQERFSRHSTEVRERREEKEEDQEEEVEGVAPMQPSSSQCIDGSCPSSSSSSSSFKMVSQSKVMLPFSSSSSPHSLLISKRDQTYLTQSSPLSPFSSFGASSSSSREVGAISSCFMNDREFRQQVEEDLQREEERTIGTSLLPYSKDRVGERKEGQERKGIAESPPTEEDEGRGPFHLRSHGRKETLFSSPLRDDFTPKREERHAGLIGKKEAPETTLPSSSCRQVTSFSAWLHSPSGKMIDATLTSSIDRMKKKKNKHQTKDSNL</sequence>
<feature type="region of interest" description="Disordered" evidence="1">
    <location>
        <begin position="1409"/>
        <end position="1442"/>
    </location>
</feature>
<keyword evidence="3" id="KW-1185">Reference proteome</keyword>
<feature type="compositionally biased region" description="Low complexity" evidence="1">
    <location>
        <begin position="692"/>
        <end position="709"/>
    </location>
</feature>
<feature type="compositionally biased region" description="Basic and acidic residues" evidence="1">
    <location>
        <begin position="1623"/>
        <end position="1635"/>
    </location>
</feature>
<feature type="compositionally biased region" description="Low complexity" evidence="1">
    <location>
        <begin position="426"/>
        <end position="446"/>
    </location>
</feature>
<feature type="compositionally biased region" description="Low complexity" evidence="1">
    <location>
        <begin position="483"/>
        <end position="539"/>
    </location>
</feature>
<dbReference type="RefSeq" id="XP_067925761.1">
    <property type="nucleotide sequence ID" value="XM_068062263.1"/>
</dbReference>
<feature type="compositionally biased region" description="Basic and acidic residues" evidence="1">
    <location>
        <begin position="1077"/>
        <end position="1088"/>
    </location>
</feature>
<feature type="compositionally biased region" description="Basic and acidic residues" evidence="1">
    <location>
        <begin position="655"/>
        <end position="680"/>
    </location>
</feature>
<feature type="region of interest" description="Disordered" evidence="1">
    <location>
        <begin position="1782"/>
        <end position="1805"/>
    </location>
</feature>
<feature type="compositionally biased region" description="Low complexity" evidence="1">
    <location>
        <begin position="154"/>
        <end position="165"/>
    </location>
</feature>
<feature type="compositionally biased region" description="Basic and acidic residues" evidence="1">
    <location>
        <begin position="1051"/>
        <end position="1064"/>
    </location>
</feature>
<feature type="region of interest" description="Disordered" evidence="1">
    <location>
        <begin position="630"/>
        <end position="709"/>
    </location>
</feature>
<feature type="region of interest" description="Disordered" evidence="1">
    <location>
        <begin position="2042"/>
        <end position="2061"/>
    </location>
</feature>
<comment type="caution">
    <text evidence="2">The sequence shown here is derived from an EMBL/GenBank/DDBJ whole genome shotgun (WGS) entry which is preliminary data.</text>
</comment>
<evidence type="ECO:0000256" key="1">
    <source>
        <dbReference type="SAM" id="MobiDB-lite"/>
    </source>
</evidence>
<feature type="compositionally biased region" description="Low complexity" evidence="1">
    <location>
        <begin position="1990"/>
        <end position="2013"/>
    </location>
</feature>
<feature type="region of interest" description="Disordered" evidence="1">
    <location>
        <begin position="1466"/>
        <end position="1489"/>
    </location>
</feature>
<feature type="region of interest" description="Disordered" evidence="1">
    <location>
        <begin position="2079"/>
        <end position="2177"/>
    </location>
</feature>
<feature type="compositionally biased region" description="Polar residues" evidence="1">
    <location>
        <begin position="24"/>
        <end position="59"/>
    </location>
</feature>
<feature type="compositionally biased region" description="Polar residues" evidence="1">
    <location>
        <begin position="751"/>
        <end position="765"/>
    </location>
</feature>
<feature type="region of interest" description="Disordered" evidence="1">
    <location>
        <begin position="1"/>
        <end position="133"/>
    </location>
</feature>
<feature type="compositionally biased region" description="Basic and acidic residues" evidence="1">
    <location>
        <begin position="1710"/>
        <end position="1724"/>
    </location>
</feature>
<feature type="region of interest" description="Disordered" evidence="1">
    <location>
        <begin position="481"/>
        <end position="581"/>
    </location>
</feature>
<reference evidence="2 3" key="1">
    <citation type="journal article" date="2017" name="Int. J. Parasitol.">
        <title>The genome of the protozoan parasite Cystoisospora suis and a reverse vaccinology approach to identify vaccine candidates.</title>
        <authorList>
            <person name="Palmieri N."/>
            <person name="Shrestha A."/>
            <person name="Ruttkowski B."/>
            <person name="Beck T."/>
            <person name="Vogl C."/>
            <person name="Tomley F."/>
            <person name="Blake D.P."/>
            <person name="Joachim A."/>
        </authorList>
    </citation>
    <scope>NUCLEOTIDE SEQUENCE [LARGE SCALE GENOMIC DNA]</scope>
    <source>
        <strain evidence="2 3">Wien I</strain>
    </source>
</reference>
<gene>
    <name evidence="2" type="ORF">CSUI_002061</name>
</gene>
<feature type="region of interest" description="Disordered" evidence="1">
    <location>
        <begin position="1170"/>
        <end position="1208"/>
    </location>
</feature>
<feature type="compositionally biased region" description="Basic and acidic residues" evidence="1">
    <location>
        <begin position="1732"/>
        <end position="1767"/>
    </location>
</feature>
<feature type="region of interest" description="Disordered" evidence="1">
    <location>
        <begin position="154"/>
        <end position="355"/>
    </location>
</feature>
<organism evidence="2 3">
    <name type="scientific">Cystoisospora suis</name>
    <dbReference type="NCBI Taxonomy" id="483139"/>
    <lineage>
        <taxon>Eukaryota</taxon>
        <taxon>Sar</taxon>
        <taxon>Alveolata</taxon>
        <taxon>Apicomplexa</taxon>
        <taxon>Conoidasida</taxon>
        <taxon>Coccidia</taxon>
        <taxon>Eucoccidiorida</taxon>
        <taxon>Eimeriorina</taxon>
        <taxon>Sarcocystidae</taxon>
        <taxon>Cystoisospora</taxon>
    </lineage>
</organism>
<feature type="compositionally biased region" description="Polar residues" evidence="1">
    <location>
        <begin position="1322"/>
        <end position="1334"/>
    </location>
</feature>
<feature type="compositionally biased region" description="Polar residues" evidence="1">
    <location>
        <begin position="1089"/>
        <end position="1101"/>
    </location>
</feature>
<feature type="compositionally biased region" description="Low complexity" evidence="1">
    <location>
        <begin position="257"/>
        <end position="277"/>
    </location>
</feature>
<feature type="compositionally biased region" description="Acidic residues" evidence="1">
    <location>
        <begin position="1973"/>
        <end position="1982"/>
    </location>
</feature>
<feature type="compositionally biased region" description="Basic and acidic residues" evidence="1">
    <location>
        <begin position="1305"/>
        <end position="1317"/>
    </location>
</feature>
<feature type="compositionally biased region" description="Basic and acidic residues" evidence="1">
    <location>
        <begin position="553"/>
        <end position="566"/>
    </location>
</feature>
<feature type="compositionally biased region" description="Basic and acidic residues" evidence="1">
    <location>
        <begin position="1023"/>
        <end position="1033"/>
    </location>
</feature>
<protein>
    <submittedName>
        <fullName evidence="2">Uncharacterized protein</fullName>
    </submittedName>
</protein>
<feature type="region of interest" description="Disordered" evidence="1">
    <location>
        <begin position="1294"/>
        <end position="1385"/>
    </location>
</feature>
<dbReference type="Proteomes" id="UP000221165">
    <property type="component" value="Unassembled WGS sequence"/>
</dbReference>
<dbReference type="GeneID" id="94425474"/>
<accession>A0A2C6L658</accession>
<evidence type="ECO:0000313" key="3">
    <source>
        <dbReference type="Proteomes" id="UP000221165"/>
    </source>
</evidence>